<evidence type="ECO:0000259" key="2">
    <source>
        <dbReference type="Pfam" id="PF08241"/>
    </source>
</evidence>
<dbReference type="Gene3D" id="3.40.50.150">
    <property type="entry name" value="Vaccinia Virus protein VP39"/>
    <property type="match status" value="1"/>
</dbReference>
<dbReference type="CDD" id="cd02440">
    <property type="entry name" value="AdoMet_MTases"/>
    <property type="match status" value="1"/>
</dbReference>
<dbReference type="HOGENOM" id="CLU_037990_1_1_1"/>
<proteinExistence type="predicted"/>
<evidence type="ECO:0000313" key="4">
    <source>
        <dbReference type="Proteomes" id="UP000054018"/>
    </source>
</evidence>
<accession>A0A0C9Y4F8</accession>
<sequence length="165" mass="18046">GLISRELASHAKSIVGVDISQNMVDMYNLSVHNQGISPDEMRAVCISAIKEDEEHLKGTTFDVIVCANAYHHFTSIDNVTKCLVSYLKHGGSLLVADLIKGQSSQEAFPPNVDHIVPHRGGFTAEEIQNAFESAGLHNFSLTEATKARSRHATEPVTFFIARGDR</sequence>
<name>A0A0C9Y4F8_9AGAM</name>
<dbReference type="PANTHER" id="PTHR43861:SF3">
    <property type="entry name" value="PUTATIVE (AFU_ORTHOLOGUE AFUA_2G14390)-RELATED"/>
    <property type="match status" value="1"/>
</dbReference>
<reference evidence="3 4" key="1">
    <citation type="submission" date="2014-04" db="EMBL/GenBank/DDBJ databases">
        <authorList>
            <consortium name="DOE Joint Genome Institute"/>
            <person name="Kuo A."/>
            <person name="Kohler A."/>
            <person name="Costa M.D."/>
            <person name="Nagy L.G."/>
            <person name="Floudas D."/>
            <person name="Copeland A."/>
            <person name="Barry K.W."/>
            <person name="Cichocki N."/>
            <person name="Veneault-Fourrey C."/>
            <person name="LaButti K."/>
            <person name="Lindquist E.A."/>
            <person name="Lipzen A."/>
            <person name="Lundell T."/>
            <person name="Morin E."/>
            <person name="Murat C."/>
            <person name="Sun H."/>
            <person name="Tunlid A."/>
            <person name="Henrissat B."/>
            <person name="Grigoriev I.V."/>
            <person name="Hibbett D.S."/>
            <person name="Martin F."/>
            <person name="Nordberg H.P."/>
            <person name="Cantor M.N."/>
            <person name="Hua S.X."/>
        </authorList>
    </citation>
    <scope>NUCLEOTIDE SEQUENCE [LARGE SCALE GENOMIC DNA]</scope>
    <source>
        <strain evidence="3 4">441</strain>
    </source>
</reference>
<dbReference type="GO" id="GO:0008757">
    <property type="term" value="F:S-adenosylmethionine-dependent methyltransferase activity"/>
    <property type="evidence" value="ECO:0007669"/>
    <property type="project" value="InterPro"/>
</dbReference>
<dbReference type="InterPro" id="IPR013216">
    <property type="entry name" value="Methyltransf_11"/>
</dbReference>
<dbReference type="Pfam" id="PF08241">
    <property type="entry name" value="Methyltransf_11"/>
    <property type="match status" value="1"/>
</dbReference>
<dbReference type="InterPro" id="IPR029063">
    <property type="entry name" value="SAM-dependent_MTases_sf"/>
</dbReference>
<dbReference type="OrthoDB" id="3647at2759"/>
<dbReference type="Proteomes" id="UP000054018">
    <property type="component" value="Unassembled WGS sequence"/>
</dbReference>
<evidence type="ECO:0000313" key="3">
    <source>
        <dbReference type="EMBL" id="KIK19550.1"/>
    </source>
</evidence>
<gene>
    <name evidence="3" type="ORF">PISMIDRAFT_107348</name>
</gene>
<keyword evidence="1" id="KW-0808">Transferase</keyword>
<dbReference type="PANTHER" id="PTHR43861">
    <property type="entry name" value="TRANS-ACONITATE 2-METHYLTRANSFERASE-RELATED"/>
    <property type="match status" value="1"/>
</dbReference>
<protein>
    <recommendedName>
        <fullName evidence="2">Methyltransferase type 11 domain-containing protein</fullName>
    </recommendedName>
</protein>
<evidence type="ECO:0000256" key="1">
    <source>
        <dbReference type="ARBA" id="ARBA00022679"/>
    </source>
</evidence>
<dbReference type="SUPFAM" id="SSF53335">
    <property type="entry name" value="S-adenosyl-L-methionine-dependent methyltransferases"/>
    <property type="match status" value="1"/>
</dbReference>
<feature type="domain" description="Methyltransferase type 11" evidence="2">
    <location>
        <begin position="1"/>
        <end position="94"/>
    </location>
</feature>
<feature type="non-terminal residue" evidence="3">
    <location>
        <position position="1"/>
    </location>
</feature>
<reference evidence="4" key="2">
    <citation type="submission" date="2015-01" db="EMBL/GenBank/DDBJ databases">
        <title>Evolutionary Origins and Diversification of the Mycorrhizal Mutualists.</title>
        <authorList>
            <consortium name="DOE Joint Genome Institute"/>
            <consortium name="Mycorrhizal Genomics Consortium"/>
            <person name="Kohler A."/>
            <person name="Kuo A."/>
            <person name="Nagy L.G."/>
            <person name="Floudas D."/>
            <person name="Copeland A."/>
            <person name="Barry K.W."/>
            <person name="Cichocki N."/>
            <person name="Veneault-Fourrey C."/>
            <person name="LaButti K."/>
            <person name="Lindquist E.A."/>
            <person name="Lipzen A."/>
            <person name="Lundell T."/>
            <person name="Morin E."/>
            <person name="Murat C."/>
            <person name="Riley R."/>
            <person name="Ohm R."/>
            <person name="Sun H."/>
            <person name="Tunlid A."/>
            <person name="Henrissat B."/>
            <person name="Grigoriev I.V."/>
            <person name="Hibbett D.S."/>
            <person name="Martin F."/>
        </authorList>
    </citation>
    <scope>NUCLEOTIDE SEQUENCE [LARGE SCALE GENOMIC DNA]</scope>
    <source>
        <strain evidence="4">441</strain>
    </source>
</reference>
<organism evidence="3 4">
    <name type="scientific">Pisolithus microcarpus 441</name>
    <dbReference type="NCBI Taxonomy" id="765257"/>
    <lineage>
        <taxon>Eukaryota</taxon>
        <taxon>Fungi</taxon>
        <taxon>Dikarya</taxon>
        <taxon>Basidiomycota</taxon>
        <taxon>Agaricomycotina</taxon>
        <taxon>Agaricomycetes</taxon>
        <taxon>Agaricomycetidae</taxon>
        <taxon>Boletales</taxon>
        <taxon>Sclerodermatineae</taxon>
        <taxon>Pisolithaceae</taxon>
        <taxon>Pisolithus</taxon>
    </lineage>
</organism>
<dbReference type="EMBL" id="KN833782">
    <property type="protein sequence ID" value="KIK19550.1"/>
    <property type="molecule type" value="Genomic_DNA"/>
</dbReference>
<dbReference type="STRING" id="765257.A0A0C9Y4F8"/>
<keyword evidence="4" id="KW-1185">Reference proteome</keyword>
<dbReference type="AlphaFoldDB" id="A0A0C9Y4F8"/>